<accession>A0ABW4FVE1</accession>
<dbReference type="EMBL" id="JBHUCP010000028">
    <property type="protein sequence ID" value="MFD1534103.1"/>
    <property type="molecule type" value="Genomic_DNA"/>
</dbReference>
<feature type="region of interest" description="Disordered" evidence="1">
    <location>
        <begin position="1"/>
        <end position="31"/>
    </location>
</feature>
<keyword evidence="3" id="KW-1185">Reference proteome</keyword>
<organism evidence="2 3">
    <name type="scientific">Pseudonocardia aurantiaca</name>
    <dbReference type="NCBI Taxonomy" id="75290"/>
    <lineage>
        <taxon>Bacteria</taxon>
        <taxon>Bacillati</taxon>
        <taxon>Actinomycetota</taxon>
        <taxon>Actinomycetes</taxon>
        <taxon>Pseudonocardiales</taxon>
        <taxon>Pseudonocardiaceae</taxon>
        <taxon>Pseudonocardia</taxon>
    </lineage>
</organism>
<reference evidence="3" key="1">
    <citation type="journal article" date="2019" name="Int. J. Syst. Evol. Microbiol.">
        <title>The Global Catalogue of Microorganisms (GCM) 10K type strain sequencing project: providing services to taxonomists for standard genome sequencing and annotation.</title>
        <authorList>
            <consortium name="The Broad Institute Genomics Platform"/>
            <consortium name="The Broad Institute Genome Sequencing Center for Infectious Disease"/>
            <person name="Wu L."/>
            <person name="Ma J."/>
        </authorList>
    </citation>
    <scope>NUCLEOTIDE SEQUENCE [LARGE SCALE GENOMIC DNA]</scope>
    <source>
        <strain evidence="3">JCM 12165</strain>
    </source>
</reference>
<gene>
    <name evidence="2" type="ORF">ACFSCY_32265</name>
</gene>
<evidence type="ECO:0000313" key="3">
    <source>
        <dbReference type="Proteomes" id="UP001597145"/>
    </source>
</evidence>
<dbReference type="Proteomes" id="UP001597145">
    <property type="component" value="Unassembled WGS sequence"/>
</dbReference>
<protein>
    <submittedName>
        <fullName evidence="2">Uncharacterized protein</fullName>
    </submittedName>
</protein>
<name>A0ABW4FVE1_9PSEU</name>
<sequence length="81" mass="9001">MNRTSDQKVTHGQELAHDGAPAQPELAEGTLGKPITETSCRLCWHEHLVWRAGVWTLEHRGPLSACTHHCHDTEQLLPSVS</sequence>
<dbReference type="RefSeq" id="WP_343974115.1">
    <property type="nucleotide sequence ID" value="NZ_BAAAJG010000005.1"/>
</dbReference>
<feature type="compositionally biased region" description="Basic and acidic residues" evidence="1">
    <location>
        <begin position="1"/>
        <end position="17"/>
    </location>
</feature>
<evidence type="ECO:0000256" key="1">
    <source>
        <dbReference type="SAM" id="MobiDB-lite"/>
    </source>
</evidence>
<evidence type="ECO:0000313" key="2">
    <source>
        <dbReference type="EMBL" id="MFD1534103.1"/>
    </source>
</evidence>
<proteinExistence type="predicted"/>
<comment type="caution">
    <text evidence="2">The sequence shown here is derived from an EMBL/GenBank/DDBJ whole genome shotgun (WGS) entry which is preliminary data.</text>
</comment>